<dbReference type="EMBL" id="LUUI01000138">
    <property type="protein sequence ID" value="OAI11688.1"/>
    <property type="molecule type" value="Genomic_DNA"/>
</dbReference>
<dbReference type="PANTHER" id="PTHR39583">
    <property type="entry name" value="TYPE II SECRETION SYSTEM PROTEIN J-RELATED"/>
    <property type="match status" value="1"/>
</dbReference>
<dbReference type="GO" id="GO:0005886">
    <property type="term" value="C:plasma membrane"/>
    <property type="evidence" value="ECO:0007669"/>
    <property type="project" value="UniProtKB-SubCell"/>
</dbReference>
<sequence>MKYSNRLSRGFSLLEILIAMAIFAIMASMAYAGLRGVLQARELTEKHSETIAQLQQLMYLLNEDLSQAVSRSVRDELGSDEPAFSGGDGQTLLTFTRNLPDWSGLSTRSNLQRIRYVNENGMLYRQVWTTLDRTQQSQYRRKKILQVESIDVRFYSQEWASHWSSAGGSSLPKAVEMTLVLPRLGEIRRLFLVQQ</sequence>
<evidence type="ECO:0000256" key="4">
    <source>
        <dbReference type="ARBA" id="ARBA00022475"/>
    </source>
</evidence>
<dbReference type="OrthoDB" id="9794345at2"/>
<dbReference type="GO" id="GO:0015628">
    <property type="term" value="P:protein secretion by the type II secretion system"/>
    <property type="evidence" value="ECO:0007669"/>
    <property type="project" value="InterPro"/>
</dbReference>
<keyword evidence="4" id="KW-1003">Cell membrane</keyword>
<dbReference type="NCBIfam" id="TIGR02532">
    <property type="entry name" value="IV_pilin_GFxxxE"/>
    <property type="match status" value="1"/>
</dbReference>
<dbReference type="STRING" id="980561.A1359_01680"/>
<dbReference type="InterPro" id="IPR012902">
    <property type="entry name" value="N_methyl_site"/>
</dbReference>
<reference evidence="11 12" key="1">
    <citation type="submission" date="2016-03" db="EMBL/GenBank/DDBJ databases">
        <authorList>
            <person name="Ploux O."/>
        </authorList>
    </citation>
    <scope>NUCLEOTIDE SEQUENCE [LARGE SCALE GENOMIC DNA]</scope>
    <source>
        <strain evidence="11 12">R-45370</strain>
    </source>
</reference>
<evidence type="ECO:0000256" key="2">
    <source>
        <dbReference type="ARBA" id="ARBA00011084"/>
    </source>
</evidence>
<keyword evidence="5" id="KW-0488">Methylation</keyword>
<dbReference type="NCBIfam" id="TIGR01711">
    <property type="entry name" value="gspJ"/>
    <property type="match status" value="1"/>
</dbReference>
<evidence type="ECO:0000256" key="6">
    <source>
        <dbReference type="ARBA" id="ARBA00022519"/>
    </source>
</evidence>
<dbReference type="Gene3D" id="2.10.70.20">
    <property type="entry name" value="gspk-gspi-gspj complex like domains"/>
    <property type="match status" value="1"/>
</dbReference>
<dbReference type="InterPro" id="IPR051621">
    <property type="entry name" value="T2SS_protein_J"/>
</dbReference>
<protein>
    <recommendedName>
        <fullName evidence="3">Type II secretion system protein J</fullName>
    </recommendedName>
</protein>
<keyword evidence="9 10" id="KW-0472">Membrane</keyword>
<evidence type="ECO:0000313" key="11">
    <source>
        <dbReference type="EMBL" id="OAI11688.1"/>
    </source>
</evidence>
<gene>
    <name evidence="11" type="ORF">A1359_01680</name>
</gene>
<evidence type="ECO:0000313" key="12">
    <source>
        <dbReference type="Proteomes" id="UP000078476"/>
    </source>
</evidence>
<comment type="similarity">
    <text evidence="2">Belongs to the GSP J family.</text>
</comment>
<evidence type="ECO:0000256" key="5">
    <source>
        <dbReference type="ARBA" id="ARBA00022481"/>
    </source>
</evidence>
<dbReference type="Pfam" id="PF11612">
    <property type="entry name" value="T2SSJ"/>
    <property type="match status" value="1"/>
</dbReference>
<dbReference type="AlphaFoldDB" id="A0A177N150"/>
<dbReference type="RefSeq" id="WP_066985747.1">
    <property type="nucleotide sequence ID" value="NZ_LUUI01000138.1"/>
</dbReference>
<proteinExistence type="inferred from homology"/>
<dbReference type="PROSITE" id="PS00409">
    <property type="entry name" value="PROKAR_NTER_METHYL"/>
    <property type="match status" value="1"/>
</dbReference>
<comment type="caution">
    <text evidence="11">The sequence shown here is derived from an EMBL/GenBank/DDBJ whole genome shotgun (WGS) entry which is preliminary data.</text>
</comment>
<comment type="subcellular location">
    <subcellularLocation>
        <location evidence="1">Cell inner membrane</location>
        <topology evidence="1">Single-pass membrane protein</topology>
    </subcellularLocation>
</comment>
<keyword evidence="8 10" id="KW-1133">Transmembrane helix</keyword>
<dbReference type="InterPro" id="IPR045584">
    <property type="entry name" value="Pilin-like"/>
</dbReference>
<keyword evidence="12" id="KW-1185">Reference proteome</keyword>
<feature type="transmembrane region" description="Helical" evidence="10">
    <location>
        <begin position="12"/>
        <end position="34"/>
    </location>
</feature>
<dbReference type="PANTHER" id="PTHR39583:SF2">
    <property type="entry name" value="TYPE II SECRETION SYSTEM PROTEIN J"/>
    <property type="match status" value="1"/>
</dbReference>
<name>A0A177N150_9GAMM</name>
<keyword evidence="6" id="KW-0997">Cell inner membrane</keyword>
<evidence type="ECO:0000256" key="10">
    <source>
        <dbReference type="SAM" id="Phobius"/>
    </source>
</evidence>
<evidence type="ECO:0000256" key="7">
    <source>
        <dbReference type="ARBA" id="ARBA00022692"/>
    </source>
</evidence>
<dbReference type="InterPro" id="IPR010055">
    <property type="entry name" value="T2SS_protein-GspJ"/>
</dbReference>
<evidence type="ECO:0000256" key="8">
    <source>
        <dbReference type="ARBA" id="ARBA00022989"/>
    </source>
</evidence>
<dbReference type="Gene3D" id="3.10.610.10">
    <property type="entry name" value="GSPII I/J protein-like"/>
    <property type="match status" value="1"/>
</dbReference>
<evidence type="ECO:0000256" key="3">
    <source>
        <dbReference type="ARBA" id="ARBA00021539"/>
    </source>
</evidence>
<organism evidence="11 12">
    <name type="scientific">Methylomonas lenta</name>
    <dbReference type="NCBI Taxonomy" id="980561"/>
    <lineage>
        <taxon>Bacteria</taxon>
        <taxon>Pseudomonadati</taxon>
        <taxon>Pseudomonadota</taxon>
        <taxon>Gammaproteobacteria</taxon>
        <taxon>Methylococcales</taxon>
        <taxon>Methylococcaceae</taxon>
        <taxon>Methylomonas</taxon>
    </lineage>
</organism>
<keyword evidence="7 10" id="KW-0812">Transmembrane</keyword>
<accession>A0A177N150</accession>
<evidence type="ECO:0000256" key="1">
    <source>
        <dbReference type="ARBA" id="ARBA00004377"/>
    </source>
</evidence>
<evidence type="ECO:0000256" key="9">
    <source>
        <dbReference type="ARBA" id="ARBA00023136"/>
    </source>
</evidence>
<dbReference type="GO" id="GO:0015627">
    <property type="term" value="C:type II protein secretion system complex"/>
    <property type="evidence" value="ECO:0007669"/>
    <property type="project" value="InterPro"/>
</dbReference>
<dbReference type="Proteomes" id="UP000078476">
    <property type="component" value="Unassembled WGS sequence"/>
</dbReference>
<dbReference type="SUPFAM" id="SSF54523">
    <property type="entry name" value="Pili subunits"/>
    <property type="match status" value="1"/>
</dbReference>
<dbReference type="Pfam" id="PF07963">
    <property type="entry name" value="N_methyl"/>
    <property type="match status" value="1"/>
</dbReference>